<dbReference type="PANTHER" id="PTHR12547">
    <property type="entry name" value="CCCH ZINC FINGER/TIS11-RELATED"/>
    <property type="match status" value="1"/>
</dbReference>
<dbReference type="OMA" id="WASHYHA"/>
<dbReference type="Pfam" id="PF14608">
    <property type="entry name" value="zf-CCCH_2"/>
    <property type="match status" value="1"/>
</dbReference>
<feature type="domain" description="C3H1-type" evidence="7">
    <location>
        <begin position="93"/>
        <end position="120"/>
    </location>
</feature>
<dbReference type="InterPro" id="IPR000571">
    <property type="entry name" value="Znf_CCCH"/>
</dbReference>
<dbReference type="SUPFAM" id="SSF90229">
    <property type="entry name" value="CCCH zinc finger"/>
    <property type="match status" value="2"/>
</dbReference>
<dbReference type="InterPro" id="IPR036855">
    <property type="entry name" value="Znf_CCCH_sf"/>
</dbReference>
<dbReference type="Proteomes" id="UP000824469">
    <property type="component" value="Unassembled WGS sequence"/>
</dbReference>
<dbReference type="Gene3D" id="4.10.1000.10">
    <property type="entry name" value="Zinc finger, CCCH-type"/>
    <property type="match status" value="1"/>
</dbReference>
<feature type="zinc finger region" description="C3H1-type" evidence="5">
    <location>
        <begin position="93"/>
        <end position="120"/>
    </location>
</feature>
<dbReference type="InterPro" id="IPR045877">
    <property type="entry name" value="ZFP36-like"/>
</dbReference>
<feature type="zinc finger region" description="C3H1-type" evidence="5">
    <location>
        <begin position="199"/>
        <end position="227"/>
    </location>
</feature>
<dbReference type="GO" id="GO:0003729">
    <property type="term" value="F:mRNA binding"/>
    <property type="evidence" value="ECO:0007669"/>
    <property type="project" value="InterPro"/>
</dbReference>
<feature type="domain" description="C3H1-type" evidence="7">
    <location>
        <begin position="148"/>
        <end position="175"/>
    </location>
</feature>
<organism evidence="8 9">
    <name type="scientific">Taxus chinensis</name>
    <name type="common">Chinese yew</name>
    <name type="synonym">Taxus wallichiana var. chinensis</name>
    <dbReference type="NCBI Taxonomy" id="29808"/>
    <lineage>
        <taxon>Eukaryota</taxon>
        <taxon>Viridiplantae</taxon>
        <taxon>Streptophyta</taxon>
        <taxon>Embryophyta</taxon>
        <taxon>Tracheophyta</taxon>
        <taxon>Spermatophyta</taxon>
        <taxon>Pinopsida</taxon>
        <taxon>Pinidae</taxon>
        <taxon>Conifers II</taxon>
        <taxon>Cupressales</taxon>
        <taxon>Taxaceae</taxon>
        <taxon>Taxus</taxon>
    </lineage>
</organism>
<evidence type="ECO:0000313" key="8">
    <source>
        <dbReference type="EMBL" id="KAH9296846.1"/>
    </source>
</evidence>
<dbReference type="GO" id="GO:0010468">
    <property type="term" value="P:regulation of gene expression"/>
    <property type="evidence" value="ECO:0007669"/>
    <property type="project" value="UniProtKB-ARBA"/>
</dbReference>
<dbReference type="AlphaFoldDB" id="A0AA38FD39"/>
<evidence type="ECO:0000256" key="4">
    <source>
        <dbReference type="ARBA" id="ARBA00022833"/>
    </source>
</evidence>
<evidence type="ECO:0000256" key="5">
    <source>
        <dbReference type="PROSITE-ProRule" id="PRU00723"/>
    </source>
</evidence>
<name>A0AA38FD39_TAXCH</name>
<feature type="region of interest" description="Disordered" evidence="6">
    <location>
        <begin position="1"/>
        <end position="48"/>
    </location>
</feature>
<protein>
    <recommendedName>
        <fullName evidence="7">C3H1-type domain-containing protein</fullName>
    </recommendedName>
</protein>
<dbReference type="Gene3D" id="3.30.1370.210">
    <property type="match status" value="1"/>
</dbReference>
<evidence type="ECO:0000256" key="6">
    <source>
        <dbReference type="SAM" id="MobiDB-lite"/>
    </source>
</evidence>
<dbReference type="GO" id="GO:0051252">
    <property type="term" value="P:regulation of RNA metabolic process"/>
    <property type="evidence" value="ECO:0007669"/>
    <property type="project" value="UniProtKB-ARBA"/>
</dbReference>
<reference evidence="8 9" key="1">
    <citation type="journal article" date="2021" name="Nat. Plants">
        <title>The Taxus genome provides insights into paclitaxel biosynthesis.</title>
        <authorList>
            <person name="Xiong X."/>
            <person name="Gou J."/>
            <person name="Liao Q."/>
            <person name="Li Y."/>
            <person name="Zhou Q."/>
            <person name="Bi G."/>
            <person name="Li C."/>
            <person name="Du R."/>
            <person name="Wang X."/>
            <person name="Sun T."/>
            <person name="Guo L."/>
            <person name="Liang H."/>
            <person name="Lu P."/>
            <person name="Wu Y."/>
            <person name="Zhang Z."/>
            <person name="Ro D.K."/>
            <person name="Shang Y."/>
            <person name="Huang S."/>
            <person name="Yan J."/>
        </authorList>
    </citation>
    <scope>NUCLEOTIDE SEQUENCE [LARGE SCALE GENOMIC DNA]</scope>
    <source>
        <strain evidence="8">Ta-2019</strain>
    </source>
</reference>
<dbReference type="PANTHER" id="PTHR12547:SF156">
    <property type="entry name" value="ZINC FINGER CCCH DOMAIN-CONTAINING PROTEIN 12"/>
    <property type="match status" value="1"/>
</dbReference>
<dbReference type="EMBL" id="JAHRHJ020000010">
    <property type="protein sequence ID" value="KAH9296846.1"/>
    <property type="molecule type" value="Genomic_DNA"/>
</dbReference>
<accession>A0AA38FD39</accession>
<feature type="domain" description="C3H1-type" evidence="7">
    <location>
        <begin position="199"/>
        <end position="227"/>
    </location>
</feature>
<evidence type="ECO:0000259" key="7">
    <source>
        <dbReference type="PROSITE" id="PS50103"/>
    </source>
</evidence>
<keyword evidence="9" id="KW-1185">Reference proteome</keyword>
<dbReference type="GO" id="GO:0008270">
    <property type="term" value="F:zinc ion binding"/>
    <property type="evidence" value="ECO:0007669"/>
    <property type="project" value="UniProtKB-KW"/>
</dbReference>
<evidence type="ECO:0000256" key="3">
    <source>
        <dbReference type="ARBA" id="ARBA00022771"/>
    </source>
</evidence>
<dbReference type="FunFam" id="4.10.1000.10:FF:000003">
    <property type="entry name" value="Zinc finger CCCH domain-containing protein"/>
    <property type="match status" value="1"/>
</dbReference>
<feature type="compositionally biased region" description="Basic and acidic residues" evidence="6">
    <location>
        <begin position="362"/>
        <end position="373"/>
    </location>
</feature>
<feature type="zinc finger region" description="C3H1-type" evidence="5">
    <location>
        <begin position="148"/>
        <end position="175"/>
    </location>
</feature>
<evidence type="ECO:0000256" key="2">
    <source>
        <dbReference type="ARBA" id="ARBA00022737"/>
    </source>
</evidence>
<dbReference type="SMART" id="SM00356">
    <property type="entry name" value="ZnF_C3H1"/>
    <property type="match status" value="3"/>
</dbReference>
<evidence type="ECO:0000256" key="1">
    <source>
        <dbReference type="ARBA" id="ARBA00022723"/>
    </source>
</evidence>
<keyword evidence="4 5" id="KW-0862">Zinc</keyword>
<keyword evidence="1 5" id="KW-0479">Metal-binding</keyword>
<dbReference type="PROSITE" id="PS50103">
    <property type="entry name" value="ZF_C3H1"/>
    <property type="match status" value="3"/>
</dbReference>
<feature type="region of interest" description="Disordered" evidence="6">
    <location>
        <begin position="362"/>
        <end position="385"/>
    </location>
</feature>
<feature type="non-terminal residue" evidence="8">
    <location>
        <position position="453"/>
    </location>
</feature>
<comment type="caution">
    <text evidence="8">The sequence shown here is derived from an EMBL/GenBank/DDBJ whole genome shotgun (WGS) entry which is preliminary data.</text>
</comment>
<gene>
    <name evidence="8" type="ORF">KI387_028528</name>
</gene>
<keyword evidence="2" id="KW-0677">Repeat</keyword>
<sequence length="453" mass="50217">MNSNASWEEPDYEPVSPQVAGSNPTRASLYDNSPDDFKPEEFPWPDPPQKRMRVMDLTQSLHFLPSDPFAPSFQPPGSIAHGPRGSAKPNVFLQKTKLCNRFEAGTCTFNANCNFAHGLEELRQPSRGSNPVSSSFLSSAGVRSGPRPVKVKLCKFLTAANCPFKERCTFLHEGEQPQPLAQGWGEVANGGALKPRPPFWKTKLCIMWKAGQTCDFGDNCRYAHGLAELQKYGGTFHGKSGVGNQGDTKPSNNFNASYSDPAGFGYRNISAAYSSDGNVPVSVFTPTEASMPTDNACQEIKTLTYQNPQAVGMAISPYNQYTSQPNEWENSGLAVNPEVNNSQMYGQATRQGPWASHYHADDLDSQREEERITSSHSQSQLHQKDTVPFFKGPTRHDYHAEVSAENRQYANSDTILSRNGDDTLHETQGEIEYYDEGYGYADQYNEPYSWNGD</sequence>
<keyword evidence="3 5" id="KW-0863">Zinc-finger</keyword>
<dbReference type="Pfam" id="PF00642">
    <property type="entry name" value="zf-CCCH"/>
    <property type="match status" value="2"/>
</dbReference>
<evidence type="ECO:0000313" key="9">
    <source>
        <dbReference type="Proteomes" id="UP000824469"/>
    </source>
</evidence>
<proteinExistence type="predicted"/>